<reference evidence="2 3" key="1">
    <citation type="submission" date="2018-08" db="EMBL/GenBank/DDBJ databases">
        <title>Genomic taxonomy of the Vibrionaceae family.</title>
        <authorList>
            <person name="Gomez-Gil B."/>
            <person name="Tanaka M."/>
            <person name="Sawabe T."/>
            <person name="Enciso-Ibarra K."/>
        </authorList>
    </citation>
    <scope>NUCLEOTIDE SEQUENCE [LARGE SCALE GENOMIC DNA]</scope>
    <source>
        <strain evidence="2 3">CAIM 1831</strain>
    </source>
</reference>
<dbReference type="Proteomes" id="UP000262832">
    <property type="component" value="Chromosome I"/>
</dbReference>
<evidence type="ECO:0000313" key="2">
    <source>
        <dbReference type="EMBL" id="AXY01440.1"/>
    </source>
</evidence>
<keyword evidence="1" id="KW-0472">Membrane</keyword>
<dbReference type="RefSeq" id="WP_128811207.1">
    <property type="nucleotide sequence ID" value="NZ_AP019849.1"/>
</dbReference>
<keyword evidence="3" id="KW-1185">Reference proteome</keyword>
<evidence type="ECO:0000313" key="3">
    <source>
        <dbReference type="Proteomes" id="UP000262832"/>
    </source>
</evidence>
<dbReference type="InterPro" id="IPR047743">
    <property type="entry name" value="YnhF-like"/>
</dbReference>
<dbReference type="EMBL" id="CP032093">
    <property type="protein sequence ID" value="AXY01440.1"/>
    <property type="molecule type" value="Genomic_DNA"/>
</dbReference>
<sequence>MEHDLKSALFIVVVVFAVLLSFGIIAITTA</sequence>
<organism evidence="2 3">
    <name type="scientific">Vibrio alfacsensis</name>
    <dbReference type="NCBI Taxonomy" id="1074311"/>
    <lineage>
        <taxon>Bacteria</taxon>
        <taxon>Pseudomonadati</taxon>
        <taxon>Pseudomonadota</taxon>
        <taxon>Gammaproteobacteria</taxon>
        <taxon>Vibrionales</taxon>
        <taxon>Vibrionaceae</taxon>
        <taxon>Vibrio</taxon>
    </lineage>
</organism>
<protein>
    <submittedName>
        <fullName evidence="2">YnhF family membrane protein</fullName>
    </submittedName>
</protein>
<keyword evidence="1" id="KW-0812">Transmembrane</keyword>
<evidence type="ECO:0000256" key="1">
    <source>
        <dbReference type="SAM" id="Phobius"/>
    </source>
</evidence>
<gene>
    <name evidence="2" type="primary">ynhF</name>
    <name evidence="2" type="ORF">D1115_09980</name>
</gene>
<dbReference type="NCBIfam" id="NF033411">
    <property type="entry name" value="small_mem_YnhF"/>
    <property type="match status" value="1"/>
</dbReference>
<accession>A0ABN5PEE7</accession>
<feature type="transmembrane region" description="Helical" evidence="1">
    <location>
        <begin position="7"/>
        <end position="27"/>
    </location>
</feature>
<keyword evidence="1" id="KW-1133">Transmembrane helix</keyword>
<name>A0ABN5PEE7_9VIBR</name>
<proteinExistence type="predicted"/>